<sequence length="116" mass="12490">MLQCITKEHSVRILSCFLAIAIAMTVLLSGVEGVQAGSGHGHDNHHGVMIDVSDSSQHDRRDMHADLCGMAVCGPFVKEVEGVLSSSPTVLAVTYWYQDLTLTSADLDVRAKPPRS</sequence>
<proteinExistence type="predicted"/>
<protein>
    <submittedName>
        <fullName evidence="1">Uncharacterized protein</fullName>
    </submittedName>
</protein>
<name>A0A367WGI9_9PROT</name>
<accession>A0A367WGI9</accession>
<evidence type="ECO:0000313" key="1">
    <source>
        <dbReference type="EMBL" id="RCK40553.1"/>
    </source>
</evidence>
<evidence type="ECO:0000313" key="2">
    <source>
        <dbReference type="Proteomes" id="UP000252517"/>
    </source>
</evidence>
<dbReference type="AlphaFoldDB" id="A0A367WGI9"/>
<organism evidence="1 2">
    <name type="scientific">Thalassospira profundimaris</name>
    <dbReference type="NCBI Taxonomy" id="502049"/>
    <lineage>
        <taxon>Bacteria</taxon>
        <taxon>Pseudomonadati</taxon>
        <taxon>Pseudomonadota</taxon>
        <taxon>Alphaproteobacteria</taxon>
        <taxon>Rhodospirillales</taxon>
        <taxon>Thalassospiraceae</taxon>
        <taxon>Thalassospira</taxon>
    </lineage>
</organism>
<dbReference type="EMBL" id="JPWH01000041">
    <property type="protein sequence ID" value="RCK40553.1"/>
    <property type="molecule type" value="Genomic_DNA"/>
</dbReference>
<comment type="caution">
    <text evidence="1">The sequence shown here is derived from an EMBL/GenBank/DDBJ whole genome shotgun (WGS) entry which is preliminary data.</text>
</comment>
<dbReference type="Proteomes" id="UP000252517">
    <property type="component" value="Unassembled WGS sequence"/>
</dbReference>
<reference evidence="1 2" key="1">
    <citation type="submission" date="2014-07" db="EMBL/GenBank/DDBJ databases">
        <title>Draft genome sequence of Thalassospira profundimaris S25-3-2.</title>
        <authorList>
            <person name="Lai Q."/>
            <person name="Shao Z."/>
        </authorList>
    </citation>
    <scope>NUCLEOTIDE SEQUENCE [LARGE SCALE GENOMIC DNA]</scope>
    <source>
        <strain evidence="1 2">S25-3-2</strain>
    </source>
</reference>
<gene>
    <name evidence="1" type="ORF">TH25_24680</name>
</gene>